<evidence type="ECO:0000313" key="2">
    <source>
        <dbReference type="Proteomes" id="UP001385389"/>
    </source>
</evidence>
<proteinExistence type="predicted"/>
<organism evidence="1 2">
    <name type="scientific">Pseudodesulfovibrio methanolicus</name>
    <dbReference type="NCBI Taxonomy" id="3126690"/>
    <lineage>
        <taxon>Bacteria</taxon>
        <taxon>Pseudomonadati</taxon>
        <taxon>Thermodesulfobacteriota</taxon>
        <taxon>Desulfovibrionia</taxon>
        <taxon>Desulfovibrionales</taxon>
        <taxon>Desulfovibrionaceae</taxon>
    </lineage>
</organism>
<dbReference type="Proteomes" id="UP001385389">
    <property type="component" value="Chromosome"/>
</dbReference>
<reference evidence="1 2" key="1">
    <citation type="submission" date="2024-03" db="EMBL/GenBank/DDBJ databases">
        <title>Phenotype and Genome Characterization of a Sulfate-Reducing Bacterium Pseudodesulfovibrio sp. strain 5S69, isolated from Petroleum Reservoir in Tatarstan (Russia).</title>
        <authorList>
            <person name="Bidzhieva S.K."/>
            <person name="Kadnikov V."/>
            <person name="Tourova T.P."/>
            <person name="Samigullina S.R."/>
            <person name="Sokolova D.S."/>
            <person name="Poltaraus A.B."/>
            <person name="Avtukh A.N."/>
            <person name="Tereshina V.M."/>
            <person name="Mardanov A.V."/>
            <person name="Nazina T.N."/>
        </authorList>
    </citation>
    <scope>NUCLEOTIDE SEQUENCE [LARGE SCALE GENOMIC DNA]</scope>
    <source>
        <strain evidence="1 2">5S69</strain>
    </source>
</reference>
<protein>
    <submittedName>
        <fullName evidence="1">Uncharacterized protein</fullName>
    </submittedName>
</protein>
<dbReference type="RefSeq" id="WP_338667762.1">
    <property type="nucleotide sequence ID" value="NZ_CP146609.1"/>
</dbReference>
<dbReference type="EMBL" id="CP146609">
    <property type="protein sequence ID" value="WWX22079.1"/>
    <property type="molecule type" value="Genomic_DNA"/>
</dbReference>
<evidence type="ECO:0000313" key="1">
    <source>
        <dbReference type="EMBL" id="WWX22079.1"/>
    </source>
</evidence>
<keyword evidence="2" id="KW-1185">Reference proteome</keyword>
<sequence length="167" mass="18632">MFLNVQLAPWQLVTFRPRVGIEPGDDLADDIRTVKVWLGIPRGRTQVNKHGQTISTQYIPLHRTKHCGYSPNKTRFDVARVRLPPNTIVIAGISLWCKSSNEPIVHPVVGIVPPKLDVTPYFCSSRQDPRLEITLSGVCPICPEDVAAICTQRWQEENPGANNGDDV</sequence>
<gene>
    <name evidence="1" type="ORF">V8V93_16740</name>
</gene>
<name>A0ABZ2IYR1_9BACT</name>
<accession>A0ABZ2IYR1</accession>